<dbReference type="EMBL" id="CAKXZS010000015">
    <property type="protein sequence ID" value="CAH2399720.1"/>
    <property type="molecule type" value="Genomic_DNA"/>
</dbReference>
<dbReference type="Proteomes" id="UP001152604">
    <property type="component" value="Unassembled WGS sequence"/>
</dbReference>
<reference evidence="2" key="1">
    <citation type="submission" date="2022-03" db="EMBL/GenBank/DDBJ databases">
        <authorList>
            <person name="Brunel B."/>
        </authorList>
    </citation>
    <scope>NUCLEOTIDE SEQUENCE</scope>
    <source>
        <strain evidence="2">STM4922sample</strain>
    </source>
</reference>
<sequence length="126" mass="13612">MQARLQEAALHLSLLNPDAFGRAAGQRGSVRLAAAAGILAVEAYHMGMARSSLYRMGEDAWNAANAVSDARDKIDGSGRQGPRHPIGGQGQYRSIDPGCDRTHQDTVRSASDRLSDRSVRRQQGRI</sequence>
<evidence type="ECO:0000313" key="2">
    <source>
        <dbReference type="EMBL" id="CAH2399720.1"/>
    </source>
</evidence>
<organism evidence="2 3">
    <name type="scientific">Mesorhizobium ventifaucium</name>
    <dbReference type="NCBI Taxonomy" id="666020"/>
    <lineage>
        <taxon>Bacteria</taxon>
        <taxon>Pseudomonadati</taxon>
        <taxon>Pseudomonadota</taxon>
        <taxon>Alphaproteobacteria</taxon>
        <taxon>Hyphomicrobiales</taxon>
        <taxon>Phyllobacteriaceae</taxon>
        <taxon>Mesorhizobium</taxon>
    </lineage>
</organism>
<name>A0ABN8JNK3_9HYPH</name>
<protein>
    <submittedName>
        <fullName evidence="2">Uncharacterized protein</fullName>
    </submittedName>
</protein>
<feature type="region of interest" description="Disordered" evidence="1">
    <location>
        <begin position="71"/>
        <end position="126"/>
    </location>
</feature>
<gene>
    <name evidence="2" type="ORF">MES4922_220025</name>
</gene>
<comment type="caution">
    <text evidence="2">The sequence shown here is derived from an EMBL/GenBank/DDBJ whole genome shotgun (WGS) entry which is preliminary data.</text>
</comment>
<accession>A0ABN8JNK3</accession>
<proteinExistence type="predicted"/>
<evidence type="ECO:0000256" key="1">
    <source>
        <dbReference type="SAM" id="MobiDB-lite"/>
    </source>
</evidence>
<keyword evidence="3" id="KW-1185">Reference proteome</keyword>
<evidence type="ECO:0000313" key="3">
    <source>
        <dbReference type="Proteomes" id="UP001152604"/>
    </source>
</evidence>
<feature type="compositionally biased region" description="Basic and acidic residues" evidence="1">
    <location>
        <begin position="98"/>
        <end position="119"/>
    </location>
</feature>